<feature type="compositionally biased region" description="Low complexity" evidence="3">
    <location>
        <begin position="133"/>
        <end position="143"/>
    </location>
</feature>
<feature type="compositionally biased region" description="Polar residues" evidence="3">
    <location>
        <begin position="121"/>
        <end position="132"/>
    </location>
</feature>
<feature type="compositionally biased region" description="Low complexity" evidence="3">
    <location>
        <begin position="2329"/>
        <end position="2341"/>
    </location>
</feature>
<organism evidence="7 8">
    <name type="scientific">Sporisorium reilianum f. sp. reilianum</name>
    <dbReference type="NCBI Taxonomy" id="72559"/>
    <lineage>
        <taxon>Eukaryota</taxon>
        <taxon>Fungi</taxon>
        <taxon>Dikarya</taxon>
        <taxon>Basidiomycota</taxon>
        <taxon>Ustilaginomycotina</taxon>
        <taxon>Ustilaginomycetes</taxon>
        <taxon>Ustilaginales</taxon>
        <taxon>Ustilaginaceae</taxon>
        <taxon>Sporisorium</taxon>
    </lineage>
</organism>
<dbReference type="SUPFAM" id="SSF48350">
    <property type="entry name" value="GTPase activation domain, GAP"/>
    <property type="match status" value="1"/>
</dbReference>
<evidence type="ECO:0000313" key="7">
    <source>
        <dbReference type="EMBL" id="SJX61241.1"/>
    </source>
</evidence>
<feature type="compositionally biased region" description="Polar residues" evidence="3">
    <location>
        <begin position="100"/>
        <end position="113"/>
    </location>
</feature>
<keyword evidence="2" id="KW-0344">Guanine-nucleotide releasing factor</keyword>
<dbReference type="InterPro" id="IPR023578">
    <property type="entry name" value="Ras_GEF_dom_sf"/>
</dbReference>
<dbReference type="PANTHER" id="PTHR14130:SF14">
    <property type="entry name" value="RHO GTPASE-ACTIVATING PROTEIN 92B"/>
    <property type="match status" value="1"/>
</dbReference>
<feature type="compositionally biased region" description="Polar residues" evidence="3">
    <location>
        <begin position="1197"/>
        <end position="1207"/>
    </location>
</feature>
<feature type="region of interest" description="Disordered" evidence="3">
    <location>
        <begin position="2326"/>
        <end position="2503"/>
    </location>
</feature>
<dbReference type="EMBL" id="LT795055">
    <property type="protein sequence ID" value="SJX61241.1"/>
    <property type="molecule type" value="Genomic_DNA"/>
</dbReference>
<keyword evidence="1" id="KW-0343">GTPase activation</keyword>
<feature type="compositionally biased region" description="Low complexity" evidence="3">
    <location>
        <begin position="376"/>
        <end position="389"/>
    </location>
</feature>
<dbReference type="Gene3D" id="1.10.840.10">
    <property type="entry name" value="Ras guanine-nucleotide exchange factors catalytic domain"/>
    <property type="match status" value="1"/>
</dbReference>
<feature type="compositionally biased region" description="Low complexity" evidence="3">
    <location>
        <begin position="1947"/>
        <end position="1957"/>
    </location>
</feature>
<protein>
    <submittedName>
        <fullName evidence="7">Related to BEM2-GTPase-activating protein</fullName>
    </submittedName>
</protein>
<name>A0A2N8U902_9BASI</name>
<dbReference type="InterPro" id="IPR047165">
    <property type="entry name" value="RHG17/44/SH3BP1-like"/>
</dbReference>
<evidence type="ECO:0000256" key="3">
    <source>
        <dbReference type="SAM" id="MobiDB-lite"/>
    </source>
</evidence>
<dbReference type="InterPro" id="IPR000198">
    <property type="entry name" value="RhoGAP_dom"/>
</dbReference>
<dbReference type="Gene3D" id="1.10.555.10">
    <property type="entry name" value="Rho GTPase activation protein"/>
    <property type="match status" value="1"/>
</dbReference>
<dbReference type="PROSITE" id="PS50212">
    <property type="entry name" value="RASGEF_NTER"/>
    <property type="match status" value="1"/>
</dbReference>
<feature type="compositionally biased region" description="Low complexity" evidence="3">
    <location>
        <begin position="30"/>
        <end position="41"/>
    </location>
</feature>
<dbReference type="GO" id="GO:0005085">
    <property type="term" value="F:guanyl-nucleotide exchange factor activity"/>
    <property type="evidence" value="ECO:0007669"/>
    <property type="project" value="UniProtKB-KW"/>
</dbReference>
<dbReference type="GO" id="GO:0005096">
    <property type="term" value="F:GTPase activator activity"/>
    <property type="evidence" value="ECO:0007669"/>
    <property type="project" value="UniProtKB-KW"/>
</dbReference>
<dbReference type="InterPro" id="IPR000651">
    <property type="entry name" value="Ras-like_Gua-exchang_fac_N"/>
</dbReference>
<dbReference type="GO" id="GO:0032956">
    <property type="term" value="P:regulation of actin cytoskeleton organization"/>
    <property type="evidence" value="ECO:0007669"/>
    <property type="project" value="TreeGrafter"/>
</dbReference>
<dbReference type="Proteomes" id="UP000239563">
    <property type="component" value="Chromosome II"/>
</dbReference>
<gene>
    <name evidence="7" type="ORF">SRS1_10235</name>
</gene>
<dbReference type="Gene3D" id="1.20.870.10">
    <property type="entry name" value="Son of sevenless (SoS) protein Chain: S domain 1"/>
    <property type="match status" value="1"/>
</dbReference>
<evidence type="ECO:0000256" key="1">
    <source>
        <dbReference type="ARBA" id="ARBA00022468"/>
    </source>
</evidence>
<dbReference type="SMART" id="SM00324">
    <property type="entry name" value="RhoGAP"/>
    <property type="match status" value="1"/>
</dbReference>
<evidence type="ECO:0000259" key="6">
    <source>
        <dbReference type="PROSITE" id="PS50238"/>
    </source>
</evidence>
<feature type="region of interest" description="Disordered" evidence="3">
    <location>
        <begin position="1914"/>
        <end position="1957"/>
    </location>
</feature>
<dbReference type="GO" id="GO:0035020">
    <property type="term" value="P:regulation of Rac protein signal transduction"/>
    <property type="evidence" value="ECO:0007669"/>
    <property type="project" value="TreeGrafter"/>
</dbReference>
<feature type="compositionally biased region" description="Low complexity" evidence="3">
    <location>
        <begin position="1917"/>
        <end position="1940"/>
    </location>
</feature>
<dbReference type="SUPFAM" id="SSF48366">
    <property type="entry name" value="Ras GEF"/>
    <property type="match status" value="2"/>
</dbReference>
<sequence length="2581" mass="278913">MPLPSHQAAQHAASSPQQQQQQHHHHHHQQPPQHHAAPPSQDKSQLQPIGRSQSAFNFLLNKAKAPFSSSSSSSSSNLNASTSLSSLAPHQEDPFDDTTNHNQYHRQLQQDHTFPQAPPGSAQNRRMPSANFQQQQQQQQQQQYHHHHQHTDSNSSSHPSRPGPFSRPSYSEDSSGAVASPSKRSFFSGIGRDRKASTASLKQPQQPVPPKPNFSHSPLSKAQRQEPSPISNNYTHYSKSQSDLHARPDLSSPTNAHFELPRVPAIYQQQHASAAAAAAAAAAADGNRYLRSPSPAMNFSRSVDDLSLADRSTSPLTASPGYDESTSTSPGTWGELGVAGAQPDWRPSDMGTLASPAQQHSAAFQRFKPSHNKLDSVSSHVQPSTSSVSTKWNSMSPPQHGYLQTPAAQRTDARHARKISKLSGKDSGRGVVASTLAASLGLTNLGSSSASSSPLSIQTALEPVPLPPGAVFQGFLSRNANISLTLAQLGGHDHGKGKEKDIAKGWKPYRVVLQDGRLYFYKPPSSVSDEVKAIFPTGIVRSIPATPASSTSMTSLNADLLLRSGLSKQDLLSATSSTPEMTSPLPSPSPRPRLPAVRQNTWGSASAEPPATLHAAPAELEAAGAAHRAWVKPGKHPDLVLTDAIDAPQGWIERIQSGTVSALAHEFVKATQLPAKLASDPRHSIASPALNRSKANRSDDWLVEGFVVTAFASILASGEATSTEPKQITRFLSEVQTRAEEVLAASAPAAASEAVSALTSRLATLLDMSVRAGIGAAPEERSVLERLASQVQLDDEEFAKKLDASAAPVLDVDAIPAAHLPDWIGTVADKDVSDTRQDLRKLRSSLTISDDLLLELEPLEIAQQIQVYHADALRLLASPHLSFCELLETAKTHAQVVSALSFDSLSPHPLTTLALRHLLSSSSAGPDAANAAQNGARHRASVLRHWIAIASYLLTMGDIAGWMAVCTALCSRAVTRLEQTWRYLAEGDRVLVAEEWAPILSSISWSEGLAVHVRPRFVGDTAEPFVTLQDGTRTAAIPFLGNALYRTLRQSDGTADRPVEADHVQISGRADAAYGLWTSANEWRAAWQRPAAEPRLAISGQSEPLAEYQATLQLLFRDASQSRTPGFHMERSFQLEAKALGNLDARERHSLPVSANPCLPLVPLLFPQPLPLLSLLNAAQIKAELSRRDDSRVNMGSDPQATITSRSLARPTLAGSPIFRSSAFSPPLAGRSGRNTAFSGVVEWSSMAPTPTREDQSSSVVKIGNELVLRVVQETNLSLPNSPMTSKRFSQDFGRYSRPLSQISKRSSLPTSNRSSVVDIVVPVQVVVRAATLDRMIDLLVMGIQHINATPAPTANEGTEPQNRKTKLVMDTEAYRTTFLATFRSLCSPSDLFEQLRKRFSTAITASKELTGAEEFRPSSQFPSWIPLIPAGSQAEPTDWDMVYRIRMGVVLTLRLWIDRFPQDFVDDDVLYQLTWGFLRHPGVEVTPEDPDQQKVVNALAQLRGMYGARIMGANARQEERSFAASMPVHVSADQHQAEFDFDRASAAELVEYLESIATVFFDKIMDRDLLVVSEIFEKKASHPAAWFTVRPTGNASGDEDKPVTNMYTMLDVLKAGDPSGKDAGKDTSLQQKLPSAVRDALAAQSLFRGWIAIHIIESGIGLEQRQERLSKLLDALWICRARMLRLRGDETTSSMIPQNASNVTDTALPFREPTIGSFVESAIVNTLGSSESRIFLRAWQGVAASRGAKGDGLDDLLPKQVDSEMRSAAELSGTPDIGWILACLAEAATKAPSVQTSAGDVELIDFEKRRTMWALIDGAMRVRPACNVADLVELAGARLRLMQGALTRVIWDRRAFREDAANEMRNAPPVRSDAQLRPSSSSKALTGLSKQQQEKLRRDRAALEMLHSLPLRPPISSRVSSMPSSSSRASAVASPASGSTPLPSEKAATAPAPAPDKATIRARRMTALFKGAVRPLISLDKPDAPAKSVSELMRLTPLQKPSIVAGLGGARVSVWHNAQRSFVFHLTSQEGAKYLLQTNNAAELAAWVAHIEKASKEYAVKSPLDARKGSVPSKSKAVPAPLYGRPLVELVEREGHSVPTAVERMFAEIEARGLREQGIYRISGSKSAVENLRRAWDQQPAETVDLSTGEYSDIHTIAGAVKTWLHELPEPLITFDSYDDLIATNAMDNDDRLYAMRDIIWKMPKCHFDVLRRTAEHLARVVEEGEVNKMLAHNVALVFGTSLLNPPPGPSSVAIGFGNLGKAANVVKTIVTMHEWLFEPEPEPEPEPETEQEGLALAVNGEGQSLVDEGSGHQDGESSTVLLDTERSAASAEQAAAEQADSVSTELGAGQHPASEPVDGESQEDDEPVAELPVRSRRGGGRARPLTIVGLDGLSALGGTDDIAKVLGSSEGVKEADTSIETKSQADKEPVSKTPVEPQSMEAAPRIVLSPDVDSEDDAAVEEDSQSGADDSHDLVTPADDKTQQVDANKQQGETDSLDAEADASAVRLAVASERRQRTRSTYRDSVFTSYSIYADCFDNMKLESQSSAASMVKRQSVHLLGQPAEGKAGAVSEVKAGDA</sequence>
<reference evidence="7 8" key="1">
    <citation type="submission" date="2017-02" db="EMBL/GenBank/DDBJ databases">
        <authorList>
            <person name="Peterson S.W."/>
        </authorList>
    </citation>
    <scope>NUCLEOTIDE SEQUENCE [LARGE SCALE GENOMIC DNA]</scope>
    <source>
        <strain evidence="7 8">SRS1_H2-8</strain>
    </source>
</reference>
<feature type="region of interest" description="Disordered" evidence="3">
    <location>
        <begin position="311"/>
        <end position="427"/>
    </location>
</feature>
<feature type="compositionally biased region" description="Polar residues" evidence="3">
    <location>
        <begin position="1878"/>
        <end position="1892"/>
    </location>
</feature>
<feature type="compositionally biased region" description="Acidic residues" evidence="3">
    <location>
        <begin position="2454"/>
        <end position="2466"/>
    </location>
</feature>
<feature type="domain" description="N-terminal Ras-GEF" evidence="5">
    <location>
        <begin position="1324"/>
        <end position="1504"/>
    </location>
</feature>
<feature type="compositionally biased region" description="Low complexity" evidence="3">
    <location>
        <begin position="1"/>
        <end position="21"/>
    </location>
</feature>
<evidence type="ECO:0000259" key="5">
    <source>
        <dbReference type="PROSITE" id="PS50212"/>
    </source>
</evidence>
<dbReference type="SMART" id="SM00147">
    <property type="entry name" value="RasGEF"/>
    <property type="match status" value="1"/>
</dbReference>
<feature type="domain" description="Rho-GAP" evidence="6">
    <location>
        <begin position="2086"/>
        <end position="2279"/>
    </location>
</feature>
<feature type="domain" description="Ras-GEF" evidence="4">
    <location>
        <begin position="857"/>
        <end position="1117"/>
    </location>
</feature>
<dbReference type="PROSITE" id="PS50009">
    <property type="entry name" value="RASGEF_CAT"/>
    <property type="match status" value="1"/>
</dbReference>
<dbReference type="InterPro" id="IPR001895">
    <property type="entry name" value="RASGEF_cat_dom"/>
</dbReference>
<dbReference type="PROSITE" id="PS50238">
    <property type="entry name" value="RHOGAP"/>
    <property type="match status" value="1"/>
</dbReference>
<dbReference type="Pfam" id="PF00620">
    <property type="entry name" value="RhoGAP"/>
    <property type="match status" value="1"/>
</dbReference>
<dbReference type="FunFam" id="1.10.555.10:FF:000098">
    <property type="entry name" value="Related to BEM2-GTPase-activating protein"/>
    <property type="match status" value="1"/>
</dbReference>
<dbReference type="GO" id="GO:0007264">
    <property type="term" value="P:small GTPase-mediated signal transduction"/>
    <property type="evidence" value="ECO:0007669"/>
    <property type="project" value="InterPro"/>
</dbReference>
<feature type="compositionally biased region" description="Polar residues" evidence="3">
    <location>
        <begin position="572"/>
        <end position="581"/>
    </location>
</feature>
<dbReference type="InterPro" id="IPR011993">
    <property type="entry name" value="PH-like_dom_sf"/>
</dbReference>
<dbReference type="Pfam" id="PF00618">
    <property type="entry name" value="RasGEF_N"/>
    <property type="match status" value="1"/>
</dbReference>
<dbReference type="Pfam" id="PF00617">
    <property type="entry name" value="RasGEF"/>
    <property type="match status" value="1"/>
</dbReference>
<dbReference type="PANTHER" id="PTHR14130">
    <property type="entry name" value="3BP-1 RELATED RHOGAP"/>
    <property type="match status" value="1"/>
</dbReference>
<dbReference type="InterPro" id="IPR008936">
    <property type="entry name" value="Rho_GTPase_activation_prot"/>
</dbReference>
<feature type="compositionally biased region" description="Acidic residues" evidence="3">
    <location>
        <begin position="2359"/>
        <end position="2370"/>
    </location>
</feature>
<feature type="compositionally biased region" description="Polar residues" evidence="3">
    <location>
        <begin position="214"/>
        <end position="241"/>
    </location>
</feature>
<feature type="region of interest" description="Disordered" evidence="3">
    <location>
        <begin position="1863"/>
        <end position="1898"/>
    </location>
</feature>
<feature type="compositionally biased region" description="Polar residues" evidence="3">
    <location>
        <begin position="2486"/>
        <end position="2496"/>
    </location>
</feature>
<dbReference type="CDD" id="cd06224">
    <property type="entry name" value="REM"/>
    <property type="match status" value="1"/>
</dbReference>
<dbReference type="Gene3D" id="2.30.29.30">
    <property type="entry name" value="Pleckstrin-homology domain (PH domain)/Phosphotyrosine-binding domain (PTB)"/>
    <property type="match status" value="1"/>
</dbReference>
<proteinExistence type="predicted"/>
<feature type="region of interest" description="Disordered" evidence="3">
    <location>
        <begin position="572"/>
        <end position="609"/>
    </location>
</feature>
<dbReference type="InterPro" id="IPR036964">
    <property type="entry name" value="RASGEF_cat_dom_sf"/>
</dbReference>
<feature type="compositionally biased region" description="Low complexity" evidence="3">
    <location>
        <begin position="68"/>
        <end position="88"/>
    </location>
</feature>
<feature type="compositionally biased region" description="Basic and acidic residues" evidence="3">
    <location>
        <begin position="2471"/>
        <end position="2485"/>
    </location>
</feature>
<evidence type="ECO:0000313" key="8">
    <source>
        <dbReference type="Proteomes" id="UP000239563"/>
    </source>
</evidence>
<feature type="region of interest" description="Disordered" evidence="3">
    <location>
        <begin position="1"/>
        <end position="256"/>
    </location>
</feature>
<accession>A0A2N8U902</accession>
<feature type="region of interest" description="Disordered" evidence="3">
    <location>
        <begin position="1186"/>
        <end position="1207"/>
    </location>
</feature>
<evidence type="ECO:0000256" key="2">
    <source>
        <dbReference type="PROSITE-ProRule" id="PRU00168"/>
    </source>
</evidence>
<evidence type="ECO:0000259" key="4">
    <source>
        <dbReference type="PROSITE" id="PS50009"/>
    </source>
</evidence>
<dbReference type="SUPFAM" id="SSF50729">
    <property type="entry name" value="PH domain-like"/>
    <property type="match status" value="1"/>
</dbReference>
<feature type="compositionally biased region" description="Polar residues" evidence="3">
    <location>
        <begin position="42"/>
        <end position="56"/>
    </location>
</feature>